<dbReference type="PANTHER" id="PTHR33231">
    <property type="entry name" value="30S RIBOSOMAL PROTEIN"/>
    <property type="match status" value="1"/>
</dbReference>
<feature type="coiled-coil region" evidence="5">
    <location>
        <begin position="73"/>
        <end position="100"/>
    </location>
</feature>
<dbReference type="PANTHER" id="PTHR33231:SF1">
    <property type="entry name" value="30S RIBOSOMAL PROTEIN"/>
    <property type="match status" value="1"/>
</dbReference>
<dbReference type="NCBIfam" id="TIGR00741">
    <property type="entry name" value="yfiA"/>
    <property type="match status" value="1"/>
</dbReference>
<dbReference type="AlphaFoldDB" id="A0A840AWF5"/>
<dbReference type="CDD" id="cd00552">
    <property type="entry name" value="RaiA"/>
    <property type="match status" value="1"/>
</dbReference>
<dbReference type="InterPro" id="IPR034694">
    <property type="entry name" value="HPF_long/plastid"/>
</dbReference>
<evidence type="ECO:0000256" key="3">
    <source>
        <dbReference type="ARBA" id="ARBA00041148"/>
    </source>
</evidence>
<comment type="caution">
    <text evidence="7">The sequence shown here is derived from an EMBL/GenBank/DDBJ whole genome shotgun (WGS) entry which is preliminary data.</text>
</comment>
<dbReference type="InterPro" id="IPR050574">
    <property type="entry name" value="HPF/YfiA_ribosome-assoc"/>
</dbReference>
<dbReference type="EMBL" id="JACIDS010000006">
    <property type="protein sequence ID" value="MBB3933543.1"/>
    <property type="molecule type" value="Genomic_DNA"/>
</dbReference>
<evidence type="ECO:0000259" key="6">
    <source>
        <dbReference type="Pfam" id="PF16321"/>
    </source>
</evidence>
<dbReference type="InterPro" id="IPR036567">
    <property type="entry name" value="RHF-like"/>
</dbReference>
<organism evidence="7 8">
    <name type="scientific">Kaistia hirudinis</name>
    <dbReference type="NCBI Taxonomy" id="1293440"/>
    <lineage>
        <taxon>Bacteria</taxon>
        <taxon>Pseudomonadati</taxon>
        <taxon>Pseudomonadota</taxon>
        <taxon>Alphaproteobacteria</taxon>
        <taxon>Hyphomicrobiales</taxon>
        <taxon>Kaistiaceae</taxon>
        <taxon>Kaistia</taxon>
    </lineage>
</organism>
<dbReference type="Gene3D" id="3.30.505.50">
    <property type="entry name" value="Sigma 54 modulation/S30EA ribosomal protein, C-terminal domain"/>
    <property type="match status" value="1"/>
</dbReference>
<dbReference type="Pfam" id="PF02482">
    <property type="entry name" value="Ribosomal_S30AE"/>
    <property type="match status" value="1"/>
</dbReference>
<dbReference type="HAMAP" id="MF_00839">
    <property type="entry name" value="HPF"/>
    <property type="match status" value="1"/>
</dbReference>
<keyword evidence="5" id="KW-0175">Coiled coil</keyword>
<gene>
    <name evidence="4" type="primary">hpf</name>
    <name evidence="7" type="ORF">GGR25_004616</name>
</gene>
<proteinExistence type="inferred from homology"/>
<evidence type="ECO:0000313" key="7">
    <source>
        <dbReference type="EMBL" id="MBB3933543.1"/>
    </source>
</evidence>
<dbReference type="InterPro" id="IPR003489">
    <property type="entry name" value="RHF/RaiA"/>
</dbReference>
<comment type="similarity">
    <text evidence="4">Belongs to the HPF/YfiA ribosome-associated protein family. Long HPF subfamily.</text>
</comment>
<comment type="subcellular location">
    <subcellularLocation>
        <location evidence="4">Cytoplasm</location>
    </subcellularLocation>
</comment>
<sequence>MSLRISGKNIEISEAYRAHVESRIGATLGKYFDGGFSGRVVLERDGAGYRVDCALHLDSGVDLNAEGRGHEIYPTFEQAAERLDKQLRRYKRRLKDHRHEARLNGAAAEAEMSHVVLAATPDADDEIPSDYAPMVIAEESKRLKTLSVSGAVMAMDLANTPVVVFRHAGHGGVNIVYRREDGNIGWIDPAPAGKGDSVDR</sequence>
<dbReference type="GO" id="GO:0022627">
    <property type="term" value="C:cytosolic small ribosomal subunit"/>
    <property type="evidence" value="ECO:0007669"/>
    <property type="project" value="TreeGrafter"/>
</dbReference>
<evidence type="ECO:0000256" key="4">
    <source>
        <dbReference type="HAMAP-Rule" id="MF_00839"/>
    </source>
</evidence>
<evidence type="ECO:0000256" key="5">
    <source>
        <dbReference type="SAM" id="Coils"/>
    </source>
</evidence>
<dbReference type="GO" id="GO:0043024">
    <property type="term" value="F:ribosomal small subunit binding"/>
    <property type="evidence" value="ECO:0007669"/>
    <property type="project" value="TreeGrafter"/>
</dbReference>
<dbReference type="GO" id="GO:0045900">
    <property type="term" value="P:negative regulation of translational elongation"/>
    <property type="evidence" value="ECO:0007669"/>
    <property type="project" value="TreeGrafter"/>
</dbReference>
<keyword evidence="8" id="KW-1185">Reference proteome</keyword>
<dbReference type="InterPro" id="IPR032528">
    <property type="entry name" value="Ribosom_S30AE_C"/>
</dbReference>
<dbReference type="Pfam" id="PF16321">
    <property type="entry name" value="Ribosom_S30AE_C"/>
    <property type="match status" value="1"/>
</dbReference>
<comment type="subunit">
    <text evidence="4">Interacts with 100S ribosomes.</text>
</comment>
<protein>
    <recommendedName>
        <fullName evidence="3 4">Ribosome hibernation promoting factor</fullName>
        <shortName evidence="4">HPF</shortName>
    </recommendedName>
</protein>
<dbReference type="InterPro" id="IPR038416">
    <property type="entry name" value="Ribosom_S30AE_C_sf"/>
</dbReference>
<dbReference type="RefSeq" id="WP_183401183.1">
    <property type="nucleotide sequence ID" value="NZ_JACIDS010000006.1"/>
</dbReference>
<feature type="domain" description="Sigma 54 modulation/S30EA ribosomal protein C-terminal" evidence="6">
    <location>
        <begin position="132"/>
        <end position="185"/>
    </location>
</feature>
<name>A0A840AWF5_9HYPH</name>
<comment type="function">
    <text evidence="4">Required for dimerization of active 70S ribosomes into 100S ribosomes in stationary phase; 100S ribosomes are translationally inactive and sometimes present during exponential growth.</text>
</comment>
<dbReference type="Proteomes" id="UP000553963">
    <property type="component" value="Unassembled WGS sequence"/>
</dbReference>
<keyword evidence="4" id="KW-0963">Cytoplasm</keyword>
<reference evidence="7 8" key="1">
    <citation type="submission" date="2020-08" db="EMBL/GenBank/DDBJ databases">
        <title>Genomic Encyclopedia of Type Strains, Phase IV (KMG-IV): sequencing the most valuable type-strain genomes for metagenomic binning, comparative biology and taxonomic classification.</title>
        <authorList>
            <person name="Goeker M."/>
        </authorList>
    </citation>
    <scope>NUCLEOTIDE SEQUENCE [LARGE SCALE GENOMIC DNA]</scope>
    <source>
        <strain evidence="7 8">DSM 25966</strain>
    </source>
</reference>
<evidence type="ECO:0000256" key="1">
    <source>
        <dbReference type="ARBA" id="ARBA00022845"/>
    </source>
</evidence>
<comment type="subunit">
    <text evidence="2">Associates exclusively with 100S ribosomes, which are dimers of 70S ribosomes.</text>
</comment>
<keyword evidence="1 4" id="KW-0810">Translation regulation</keyword>
<accession>A0A840AWF5</accession>
<evidence type="ECO:0000313" key="8">
    <source>
        <dbReference type="Proteomes" id="UP000553963"/>
    </source>
</evidence>
<dbReference type="SUPFAM" id="SSF69754">
    <property type="entry name" value="Ribosome binding protein Y (YfiA homologue)"/>
    <property type="match status" value="1"/>
</dbReference>
<evidence type="ECO:0000256" key="2">
    <source>
        <dbReference type="ARBA" id="ARBA00038695"/>
    </source>
</evidence>
<dbReference type="Gene3D" id="3.30.160.100">
    <property type="entry name" value="Ribosome hibernation promotion factor-like"/>
    <property type="match status" value="1"/>
</dbReference>